<gene>
    <name evidence="3" type="ORF">R1sor_000684</name>
</gene>
<name>A0ABD3GW67_9MARC</name>
<dbReference type="AlphaFoldDB" id="A0ABD3GW67"/>
<dbReference type="PANTHER" id="PTHR10098">
    <property type="entry name" value="RAPSYN-RELATED"/>
    <property type="match status" value="1"/>
</dbReference>
<dbReference type="Proteomes" id="UP001633002">
    <property type="component" value="Unassembled WGS sequence"/>
</dbReference>
<dbReference type="InterPro" id="IPR011990">
    <property type="entry name" value="TPR-like_helical_dom_sf"/>
</dbReference>
<dbReference type="Gene3D" id="1.25.40.10">
    <property type="entry name" value="Tetratricopeptide repeat domain"/>
    <property type="match status" value="1"/>
</dbReference>
<proteinExistence type="predicted"/>
<dbReference type="PANTHER" id="PTHR10098:SF108">
    <property type="entry name" value="TETRATRICOPEPTIDE REPEAT PROTEIN 28"/>
    <property type="match status" value="1"/>
</dbReference>
<accession>A0ABD3GW67</accession>
<dbReference type="Pfam" id="PF12770">
    <property type="entry name" value="CHAT"/>
    <property type="match status" value="1"/>
</dbReference>
<comment type="caution">
    <text evidence="3">The sequence shown here is derived from an EMBL/GenBank/DDBJ whole genome shotgun (WGS) entry which is preliminary data.</text>
</comment>
<dbReference type="SUPFAM" id="SSF48452">
    <property type="entry name" value="TPR-like"/>
    <property type="match status" value="1"/>
</dbReference>
<feature type="domain" description="CHAT" evidence="2">
    <location>
        <begin position="380"/>
        <end position="691"/>
    </location>
</feature>
<evidence type="ECO:0000313" key="3">
    <source>
        <dbReference type="EMBL" id="KAL3682662.1"/>
    </source>
</evidence>
<reference evidence="3 4" key="1">
    <citation type="submission" date="2024-09" db="EMBL/GenBank/DDBJ databases">
        <title>Chromosome-scale assembly of Riccia sorocarpa.</title>
        <authorList>
            <person name="Paukszto L."/>
        </authorList>
    </citation>
    <scope>NUCLEOTIDE SEQUENCE [LARGE SCALE GENOMIC DNA]</scope>
    <source>
        <strain evidence="3">LP-2024</strain>
        <tissue evidence="3">Aerial parts of the thallus</tissue>
    </source>
</reference>
<evidence type="ECO:0000259" key="2">
    <source>
        <dbReference type="Pfam" id="PF12770"/>
    </source>
</evidence>
<organism evidence="3 4">
    <name type="scientific">Riccia sorocarpa</name>
    <dbReference type="NCBI Taxonomy" id="122646"/>
    <lineage>
        <taxon>Eukaryota</taxon>
        <taxon>Viridiplantae</taxon>
        <taxon>Streptophyta</taxon>
        <taxon>Embryophyta</taxon>
        <taxon>Marchantiophyta</taxon>
        <taxon>Marchantiopsida</taxon>
        <taxon>Marchantiidae</taxon>
        <taxon>Marchantiales</taxon>
        <taxon>Ricciaceae</taxon>
        <taxon>Riccia</taxon>
    </lineage>
</organism>
<evidence type="ECO:0000313" key="4">
    <source>
        <dbReference type="Proteomes" id="UP001633002"/>
    </source>
</evidence>
<protein>
    <recommendedName>
        <fullName evidence="2">CHAT domain-containing protein</fullName>
    </recommendedName>
</protein>
<evidence type="ECO:0000256" key="1">
    <source>
        <dbReference type="SAM" id="Coils"/>
    </source>
</evidence>
<sequence>MACFLHEERCSVHLRKALTLTKGAVEKLDRMDKASLPEMSTWIRTLMMLSNMYMKVGQFSEASLTSRRAYEDAKKNLYGLAPTAALAYGAAAVELAELSDAERLYREELQQLKARGYADEVLIARLQGGLGRVLMKQSGRLDEAEAELRQAANACGRFIFEKHLTSHHRIEAFEQLKFLYSELQSCLYSIYKESPDERKGIRARDALIVAEQGRCRDLMFNLENRRGEDSENTGFTLDWKKFDTDAEYAWEQLEECMTVCVNAIKKRNKEVQRVTFVEFTLTFGNLIIWVLQSHGTPELSSSSQAAKDLVPEMFCVDIKDFIIDAKEELPTALEDYKMTYGSELGEHHYSKRLQRSQALEAHSKIEDVINKLRDGDPDDRALNSLYKLLIKPFAKKLGKEEPVIFIPHEGISFVPFAALKGPGMKGKYFIENHPIGTAYSLRSLGWAVNRYTTLRGTSGISSQDQLLLVADPSPLGVNKDPLPQSIQEVNAIASHFPRPSVILSGERATLEEVTSHMSRSSWFHISCHGDVSTEYPQGVLFLSCSGDSEWAAKASRRYAASDYEDLIFNSGGYLTPAVILNNVRWMPAHAAVLAACNVGKGKKAGEGLIGLSRALTQAGVPLVVAPLKSVLSEHASEFMQRLYKKLVAGESMMFALRNTMRDIIESNAAKKKAGEESGWPLWEWAAWLPVGFPGVCLPFCNVTEESPLELDC</sequence>
<feature type="coiled-coil region" evidence="1">
    <location>
        <begin position="95"/>
        <end position="154"/>
    </location>
</feature>
<keyword evidence="4" id="KW-1185">Reference proteome</keyword>
<keyword evidence="1" id="KW-0175">Coiled coil</keyword>
<dbReference type="InterPro" id="IPR024983">
    <property type="entry name" value="CHAT_dom"/>
</dbReference>
<dbReference type="EMBL" id="JBJQOH010000006">
    <property type="protein sequence ID" value="KAL3682662.1"/>
    <property type="molecule type" value="Genomic_DNA"/>
</dbReference>